<dbReference type="Pfam" id="PF14361">
    <property type="entry name" value="RsbRD_N"/>
    <property type="match status" value="1"/>
</dbReference>
<feature type="domain" description="CdaR GGDEF-like" evidence="4">
    <location>
        <begin position="181"/>
        <end position="301"/>
    </location>
</feature>
<dbReference type="AlphaFoldDB" id="A0A1X1RMA1"/>
<evidence type="ECO:0000313" key="5">
    <source>
        <dbReference type="EMBL" id="ORV09365.1"/>
    </source>
</evidence>
<feature type="domain" description="PucR C-terminal helix-turn-helix" evidence="2">
    <location>
        <begin position="355"/>
        <end position="410"/>
    </location>
</feature>
<proteinExistence type="inferred from homology"/>
<evidence type="ECO:0000313" key="6">
    <source>
        <dbReference type="EMBL" id="PIB73673.1"/>
    </source>
</evidence>
<dbReference type="EMBL" id="LQOM01000039">
    <property type="protein sequence ID" value="ORV09365.1"/>
    <property type="molecule type" value="Genomic_DNA"/>
</dbReference>
<dbReference type="Gene3D" id="1.10.10.2840">
    <property type="entry name" value="PucR C-terminal helix-turn-helix domain"/>
    <property type="match status" value="1"/>
</dbReference>
<reference evidence="5 7" key="1">
    <citation type="submission" date="2016-01" db="EMBL/GenBank/DDBJ databases">
        <title>The new phylogeny of the genus Mycobacterium.</title>
        <authorList>
            <person name="Tarcisio F."/>
            <person name="Conor M."/>
            <person name="Antonella G."/>
            <person name="Elisabetta G."/>
            <person name="Giulia F.S."/>
            <person name="Sara T."/>
            <person name="Anna F."/>
            <person name="Clotilde B."/>
            <person name="Roberto B."/>
            <person name="Veronica D.S."/>
            <person name="Fabio R."/>
            <person name="Monica P."/>
            <person name="Olivier J."/>
            <person name="Enrico T."/>
            <person name="Nicola S."/>
        </authorList>
    </citation>
    <scope>NUCLEOTIDE SEQUENCE [LARGE SCALE GENOMIC DNA]</scope>
    <source>
        <strain evidence="5 7">DSM 44243</strain>
    </source>
</reference>
<dbReference type="InterPro" id="IPR051448">
    <property type="entry name" value="CdaR-like_regulators"/>
</dbReference>
<evidence type="ECO:0000313" key="8">
    <source>
        <dbReference type="Proteomes" id="UP000230971"/>
    </source>
</evidence>
<dbReference type="PANTHER" id="PTHR33744">
    <property type="entry name" value="CARBOHYDRATE DIACID REGULATOR"/>
    <property type="match status" value="1"/>
</dbReference>
<dbReference type="OrthoDB" id="3663486at2"/>
<name>A0A1X1RMA1_MYCCE</name>
<dbReference type="PANTHER" id="PTHR33744:SF1">
    <property type="entry name" value="DNA-BINDING TRANSCRIPTIONAL ACTIVATOR ADER"/>
    <property type="match status" value="1"/>
</dbReference>
<dbReference type="Proteomes" id="UP000230971">
    <property type="component" value="Unassembled WGS sequence"/>
</dbReference>
<evidence type="ECO:0000256" key="1">
    <source>
        <dbReference type="ARBA" id="ARBA00006754"/>
    </source>
</evidence>
<protein>
    <submittedName>
        <fullName evidence="5">PucR family transcriptional regulator</fullName>
    </submittedName>
</protein>
<dbReference type="InterPro" id="IPR042070">
    <property type="entry name" value="PucR_C-HTH_sf"/>
</dbReference>
<organism evidence="5 7">
    <name type="scientific">Mycobacterium celatum</name>
    <dbReference type="NCBI Taxonomy" id="28045"/>
    <lineage>
        <taxon>Bacteria</taxon>
        <taxon>Bacillati</taxon>
        <taxon>Actinomycetota</taxon>
        <taxon>Actinomycetes</taxon>
        <taxon>Mycobacteriales</taxon>
        <taxon>Mycobacteriaceae</taxon>
        <taxon>Mycobacterium</taxon>
    </lineage>
</organism>
<gene>
    <name evidence="5" type="ORF">AWB95_17820</name>
    <name evidence="6" type="ORF">CQY23_22750</name>
</gene>
<dbReference type="InterPro" id="IPR025736">
    <property type="entry name" value="PucR_C-HTH_dom"/>
</dbReference>
<feature type="domain" description="RsbT co-antagonist protein RsbRD N-terminal" evidence="3">
    <location>
        <begin position="29"/>
        <end position="170"/>
    </location>
</feature>
<evidence type="ECO:0000259" key="4">
    <source>
        <dbReference type="Pfam" id="PF17853"/>
    </source>
</evidence>
<dbReference type="EMBL" id="PDKV01000048">
    <property type="protein sequence ID" value="PIB73673.1"/>
    <property type="molecule type" value="Genomic_DNA"/>
</dbReference>
<dbReference type="STRING" id="28045.AWB95_17820"/>
<dbReference type="Pfam" id="PF13556">
    <property type="entry name" value="HTH_30"/>
    <property type="match status" value="1"/>
</dbReference>
<evidence type="ECO:0000313" key="7">
    <source>
        <dbReference type="Proteomes" id="UP000193907"/>
    </source>
</evidence>
<evidence type="ECO:0000259" key="2">
    <source>
        <dbReference type="Pfam" id="PF13556"/>
    </source>
</evidence>
<sequence>MMEARPDHAETVAHFATAVVNRLGERLAEVTSSIQQMVTEIAEMRDAELLQVLQDSVDANVDTLFSAIRHAIPIEHVEPPTAALEHARRLAQRGMSVNALVRAYRLGHKAVLSIALHEVGALNLEPQLSLDVFGQIAEITFGYIDWMSQQVVATYESERDRWIENRNSLRAWQVRELLEGADTDIDSMTTAIRYPLRRTHLSVVVWCGESDGGDQLVPMERFINQLAESLGASEAALFIPVDRLTAWAWIPLPANAASNAVAQLREFAAARTDTPWIAAGNPLPGIEGFRRSHRQAQVARAVAIASGSNAPRVTAASDAGLSMTALLGGSLDEARTWVDEVLGPLASRTESDERLRETLRVFLATGSSFTAAAAELHLHFNSIKYRVQRAIERRGRPITDDRLDVEAALLLCHRLGTAVLSGPRATASAKSL</sequence>
<accession>A0A1X1RMA1</accession>
<keyword evidence="7" id="KW-1185">Reference proteome</keyword>
<dbReference type="Proteomes" id="UP000193907">
    <property type="component" value="Unassembled WGS sequence"/>
</dbReference>
<comment type="caution">
    <text evidence="5">The sequence shown here is derived from an EMBL/GenBank/DDBJ whole genome shotgun (WGS) entry which is preliminary data.</text>
</comment>
<dbReference type="Pfam" id="PF17853">
    <property type="entry name" value="GGDEF_2"/>
    <property type="match status" value="1"/>
</dbReference>
<dbReference type="InterPro" id="IPR025751">
    <property type="entry name" value="RsbRD_N_dom"/>
</dbReference>
<dbReference type="InterPro" id="IPR041522">
    <property type="entry name" value="CdaR_GGDEF"/>
</dbReference>
<evidence type="ECO:0000259" key="3">
    <source>
        <dbReference type="Pfam" id="PF14361"/>
    </source>
</evidence>
<dbReference type="RefSeq" id="WP_062539009.1">
    <property type="nucleotide sequence ID" value="NZ_BBUN01000076.1"/>
</dbReference>
<reference evidence="6 8" key="2">
    <citation type="journal article" date="2017" name="Infect. Genet. Evol.">
        <title>The new phylogeny of the genus Mycobacterium: The old and the news.</title>
        <authorList>
            <person name="Tortoli E."/>
            <person name="Fedrizzi T."/>
            <person name="Meehan C.J."/>
            <person name="Trovato A."/>
            <person name="Grottola A."/>
            <person name="Giacobazzi E."/>
            <person name="Serpini G.F."/>
            <person name="Tagliazucchi S."/>
            <person name="Fabio A."/>
            <person name="Bettua C."/>
            <person name="Bertorelli R."/>
            <person name="Frascaro F."/>
            <person name="De Sanctis V."/>
            <person name="Pecorari M."/>
            <person name="Jousson O."/>
            <person name="Segata N."/>
            <person name="Cirillo D.M."/>
        </authorList>
    </citation>
    <scope>NUCLEOTIDE SEQUENCE [LARGE SCALE GENOMIC DNA]</scope>
    <source>
        <strain evidence="6 8">NCTC 12882</strain>
    </source>
</reference>
<comment type="similarity">
    <text evidence="1">Belongs to the CdaR family.</text>
</comment>